<evidence type="ECO:0000313" key="5">
    <source>
        <dbReference type="EMBL" id="KTR86150.1"/>
    </source>
</evidence>
<comment type="catalytic activity">
    <reaction evidence="1">
        <text>D-fructose 6-phosphate + L-glutamine = D-glucosamine 6-phosphate + L-glutamate</text>
        <dbReference type="Rhea" id="RHEA:13237"/>
        <dbReference type="ChEBI" id="CHEBI:29985"/>
        <dbReference type="ChEBI" id="CHEBI:58359"/>
        <dbReference type="ChEBI" id="CHEBI:58725"/>
        <dbReference type="ChEBI" id="CHEBI:61527"/>
        <dbReference type="EC" id="2.6.1.16"/>
    </reaction>
</comment>
<sequence length="344" mass="36045">MSDRIPFHQAIHQQPELLTIAAPAIAASLADAELPRWNAGDTVAVLAMGASSNSGHALVAVLAQQGVRGVNLTASEVAAYPGDFEPGDHYLLVSESGRSPEPIAAARGRGSGRRVAITNFPEAAISEVSDFVVGYGGIDDSPVYTSGYLSTLLAYSAIMQAAGLESDLDVDGASRLVANLLSAHRDHAESLAPIFDGIAAVDLIGRGPSVSSAAQGALMLREAVRVPATGWETFQFVHGPHEVIDSKNMLVTIGDGRELEVVLQMADAGARVLVITGAGDERVAALAHENVTVVRVQHTAPGLGRVFEEAVILQLVVDAVARRRGIPVEGTRYEQNDTKLPIAE</sequence>
<protein>
    <recommendedName>
        <fullName evidence="3">Glutamine--fructose-6-phosphate aminotransferase [isomerizing]</fullName>
        <ecNumber evidence="2">2.6.1.16</ecNumber>
    </recommendedName>
</protein>
<evidence type="ECO:0000259" key="4">
    <source>
        <dbReference type="PROSITE" id="PS51464"/>
    </source>
</evidence>
<dbReference type="InterPro" id="IPR046348">
    <property type="entry name" value="SIS_dom_sf"/>
</dbReference>
<proteinExistence type="predicted"/>
<keyword evidence="6" id="KW-1185">Reference proteome</keyword>
<dbReference type="InterPro" id="IPR001347">
    <property type="entry name" value="SIS_dom"/>
</dbReference>
<evidence type="ECO:0000256" key="1">
    <source>
        <dbReference type="ARBA" id="ARBA00001031"/>
    </source>
</evidence>
<name>A0A147ENP5_9MICO</name>
<dbReference type="GO" id="GO:0006002">
    <property type="term" value="P:fructose 6-phosphate metabolic process"/>
    <property type="evidence" value="ECO:0007669"/>
    <property type="project" value="TreeGrafter"/>
</dbReference>
<dbReference type="Proteomes" id="UP000070810">
    <property type="component" value="Unassembled WGS sequence"/>
</dbReference>
<evidence type="ECO:0000313" key="6">
    <source>
        <dbReference type="Proteomes" id="UP000070810"/>
    </source>
</evidence>
<dbReference type="PANTHER" id="PTHR10937">
    <property type="entry name" value="GLUCOSAMINE--FRUCTOSE-6-PHOSPHATE AMINOTRANSFERASE, ISOMERIZING"/>
    <property type="match status" value="1"/>
</dbReference>
<evidence type="ECO:0000256" key="3">
    <source>
        <dbReference type="ARBA" id="ARBA00016090"/>
    </source>
</evidence>
<dbReference type="GO" id="GO:0004360">
    <property type="term" value="F:glutamine-fructose-6-phosphate transaminase (isomerizing) activity"/>
    <property type="evidence" value="ECO:0007669"/>
    <property type="project" value="UniProtKB-EC"/>
</dbReference>
<dbReference type="PANTHER" id="PTHR10937:SF0">
    <property type="entry name" value="GLUTAMINE--FRUCTOSE-6-PHOSPHATE TRANSAMINASE (ISOMERIZING)"/>
    <property type="match status" value="1"/>
</dbReference>
<evidence type="ECO:0000256" key="2">
    <source>
        <dbReference type="ARBA" id="ARBA00012916"/>
    </source>
</evidence>
<dbReference type="EC" id="2.6.1.16" evidence="2"/>
<accession>A0A147ENP5</accession>
<dbReference type="OrthoDB" id="3808774at2"/>
<comment type="caution">
    <text evidence="5">The sequence shown here is derived from an EMBL/GenBank/DDBJ whole genome shotgun (WGS) entry which is preliminary data.</text>
</comment>
<dbReference type="Gene3D" id="3.40.50.10490">
    <property type="entry name" value="Glucose-6-phosphate isomerase like protein, domain 1"/>
    <property type="match status" value="2"/>
</dbReference>
<dbReference type="EMBL" id="LDRK01000027">
    <property type="protein sequence ID" value="KTR86150.1"/>
    <property type="molecule type" value="Genomic_DNA"/>
</dbReference>
<feature type="domain" description="SIS" evidence="4">
    <location>
        <begin position="25"/>
        <end position="164"/>
    </location>
</feature>
<dbReference type="GO" id="GO:0006047">
    <property type="term" value="P:UDP-N-acetylglucosamine metabolic process"/>
    <property type="evidence" value="ECO:0007669"/>
    <property type="project" value="TreeGrafter"/>
</dbReference>
<dbReference type="RefSeq" id="WP_058593686.1">
    <property type="nucleotide sequence ID" value="NZ_LDRK01000027.1"/>
</dbReference>
<dbReference type="AlphaFoldDB" id="A0A147ENP5"/>
<dbReference type="GO" id="GO:0006487">
    <property type="term" value="P:protein N-linked glycosylation"/>
    <property type="evidence" value="ECO:0007669"/>
    <property type="project" value="TreeGrafter"/>
</dbReference>
<dbReference type="PROSITE" id="PS51464">
    <property type="entry name" value="SIS"/>
    <property type="match status" value="1"/>
</dbReference>
<organism evidence="5 6">
    <name type="scientific">Leucobacter chromiiresistens</name>
    <dbReference type="NCBI Taxonomy" id="1079994"/>
    <lineage>
        <taxon>Bacteria</taxon>
        <taxon>Bacillati</taxon>
        <taxon>Actinomycetota</taxon>
        <taxon>Actinomycetes</taxon>
        <taxon>Micrococcales</taxon>
        <taxon>Microbacteriaceae</taxon>
        <taxon>Leucobacter</taxon>
    </lineage>
</organism>
<gene>
    <name evidence="5" type="ORF">NS354_06075</name>
</gene>
<dbReference type="GO" id="GO:0097367">
    <property type="term" value="F:carbohydrate derivative binding"/>
    <property type="evidence" value="ECO:0007669"/>
    <property type="project" value="InterPro"/>
</dbReference>
<dbReference type="SUPFAM" id="SSF53697">
    <property type="entry name" value="SIS domain"/>
    <property type="match status" value="1"/>
</dbReference>
<dbReference type="PATRIC" id="fig|1079994.3.peg.1306"/>
<reference evidence="5 6" key="1">
    <citation type="journal article" date="2016" name="Front. Microbiol.">
        <title>Genomic Resource of Rice Seed Associated Bacteria.</title>
        <authorList>
            <person name="Midha S."/>
            <person name="Bansal K."/>
            <person name="Sharma S."/>
            <person name="Kumar N."/>
            <person name="Patil P.P."/>
            <person name="Chaudhry V."/>
            <person name="Patil P.B."/>
        </authorList>
    </citation>
    <scope>NUCLEOTIDE SEQUENCE [LARGE SCALE GENOMIC DNA]</scope>
    <source>
        <strain evidence="5 6">NS354</strain>
    </source>
</reference>